<gene>
    <name evidence="2" type="ORF">IFO71_02825</name>
</gene>
<feature type="domain" description="SpoVT-AbrB" evidence="1">
    <location>
        <begin position="10"/>
        <end position="55"/>
    </location>
</feature>
<proteinExistence type="predicted"/>
<dbReference type="EMBL" id="JACYTR010000004">
    <property type="protein sequence ID" value="MBD8524665.1"/>
    <property type="molecule type" value="Genomic_DNA"/>
</dbReference>
<sequence>MSAKAELTVQNWGNNLAVRIPASVARAARLVRGQPVVVEAVDGNVVVRPQGGPPRMTLEQMVKAFDPKLHGGELMADAPRGAEFR</sequence>
<evidence type="ECO:0000259" key="1">
    <source>
        <dbReference type="SMART" id="SM00966"/>
    </source>
</evidence>
<dbReference type="RefSeq" id="WP_192028018.1">
    <property type="nucleotide sequence ID" value="NZ_JACYTR010000004.1"/>
</dbReference>
<dbReference type="InterPro" id="IPR037914">
    <property type="entry name" value="SpoVT-AbrB_sf"/>
</dbReference>
<dbReference type="Pfam" id="PF04014">
    <property type="entry name" value="MazE_antitoxin"/>
    <property type="match status" value="1"/>
</dbReference>
<keyword evidence="2" id="KW-0238">DNA-binding</keyword>
<protein>
    <submittedName>
        <fullName evidence="2">AbrB/MazE/SpoVT family DNA-binding domain-containing protein</fullName>
    </submittedName>
</protein>
<dbReference type="Proteomes" id="UP000613768">
    <property type="component" value="Unassembled WGS sequence"/>
</dbReference>
<dbReference type="Gene3D" id="2.10.260.10">
    <property type="match status" value="1"/>
</dbReference>
<dbReference type="InterPro" id="IPR007159">
    <property type="entry name" value="SpoVT-AbrB_dom"/>
</dbReference>
<dbReference type="SMART" id="SM00966">
    <property type="entry name" value="SpoVT_AbrB"/>
    <property type="match status" value="1"/>
</dbReference>
<evidence type="ECO:0000313" key="3">
    <source>
        <dbReference type="Proteomes" id="UP000613768"/>
    </source>
</evidence>
<name>A0AAW3ZI96_9GAMM</name>
<comment type="caution">
    <text evidence="2">The sequence shown here is derived from an EMBL/GenBank/DDBJ whole genome shotgun (WGS) entry which is preliminary data.</text>
</comment>
<keyword evidence="3" id="KW-1185">Reference proteome</keyword>
<accession>A0AAW3ZI96</accession>
<dbReference type="AlphaFoldDB" id="A0AAW3ZI96"/>
<organism evidence="2 3">
    <name type="scientific">Pseudomarimonas arenosa</name>
    <dbReference type="NCBI Taxonomy" id="2774145"/>
    <lineage>
        <taxon>Bacteria</taxon>
        <taxon>Pseudomonadati</taxon>
        <taxon>Pseudomonadota</taxon>
        <taxon>Gammaproteobacteria</taxon>
        <taxon>Lysobacterales</taxon>
        <taxon>Lysobacteraceae</taxon>
        <taxon>Pseudomarimonas</taxon>
    </lineage>
</organism>
<dbReference type="SUPFAM" id="SSF89447">
    <property type="entry name" value="AbrB/MazE/MraZ-like"/>
    <property type="match status" value="1"/>
</dbReference>
<reference evidence="2 3" key="1">
    <citation type="submission" date="2020-09" db="EMBL/GenBank/DDBJ databases">
        <title>Pseudoxanthomonas sp. CAU 1598 isolated from sand of Yaerae Beach.</title>
        <authorList>
            <person name="Kim W."/>
        </authorList>
    </citation>
    <scope>NUCLEOTIDE SEQUENCE [LARGE SCALE GENOMIC DNA]</scope>
    <source>
        <strain evidence="2 3">CAU 1598</strain>
    </source>
</reference>
<dbReference type="GO" id="GO:0003677">
    <property type="term" value="F:DNA binding"/>
    <property type="evidence" value="ECO:0007669"/>
    <property type="project" value="UniProtKB-KW"/>
</dbReference>
<evidence type="ECO:0000313" key="2">
    <source>
        <dbReference type="EMBL" id="MBD8524665.1"/>
    </source>
</evidence>